<evidence type="ECO:0000313" key="2">
    <source>
        <dbReference type="Proteomes" id="UP000245698"/>
    </source>
</evidence>
<keyword evidence="2" id="KW-1185">Reference proteome</keyword>
<dbReference type="EMBL" id="FUIG01000041">
    <property type="protein sequence ID" value="SJM32978.1"/>
    <property type="molecule type" value="Genomic_DNA"/>
</dbReference>
<reference evidence="2" key="1">
    <citation type="submission" date="2016-12" db="EMBL/GenBank/DDBJ databases">
        <authorList>
            <person name="Brunel B."/>
        </authorList>
    </citation>
    <scope>NUCLEOTIDE SEQUENCE [LARGE SCALE GENOMIC DNA]</scope>
</reference>
<evidence type="ECO:0000313" key="1">
    <source>
        <dbReference type="EMBL" id="SJM32978.1"/>
    </source>
</evidence>
<dbReference type="AlphaFoldDB" id="A0A2P9AP99"/>
<proteinExistence type="predicted"/>
<accession>A0A2P9AP99</accession>
<evidence type="ECO:0008006" key="3">
    <source>
        <dbReference type="Google" id="ProtNLM"/>
    </source>
</evidence>
<gene>
    <name evidence="1" type="ORF">BQ8482_330113</name>
</gene>
<dbReference type="InterPro" id="IPR021734">
    <property type="entry name" value="DUF3303"/>
</dbReference>
<protein>
    <recommendedName>
        <fullName evidence="3">DUF3303 domain-containing protein</fullName>
    </recommendedName>
</protein>
<sequence>MLFIVIEDFRGRDRKEIYRRFRDRGRLMPDGLRLHHSWISADMGRCFILMEADDVTLLQRWVIEWSDLVDFEIVPVATNKDMVDGLSGHL</sequence>
<dbReference type="Proteomes" id="UP000245698">
    <property type="component" value="Unassembled WGS sequence"/>
</dbReference>
<dbReference type="Pfam" id="PF11746">
    <property type="entry name" value="DUF3303"/>
    <property type="match status" value="1"/>
</dbReference>
<name>A0A2P9AP99_9HYPH</name>
<organism evidence="1 2">
    <name type="scientific">Mesorhizobium delmotii</name>
    <dbReference type="NCBI Taxonomy" id="1631247"/>
    <lineage>
        <taxon>Bacteria</taxon>
        <taxon>Pseudomonadati</taxon>
        <taxon>Pseudomonadota</taxon>
        <taxon>Alphaproteobacteria</taxon>
        <taxon>Hyphomicrobiales</taxon>
        <taxon>Phyllobacteriaceae</taxon>
        <taxon>Mesorhizobium</taxon>
    </lineage>
</organism>